<dbReference type="InterPro" id="IPR050360">
    <property type="entry name" value="MFS_Sugar_Transporters"/>
</dbReference>
<dbReference type="InterPro" id="IPR005829">
    <property type="entry name" value="Sugar_transporter_CS"/>
</dbReference>
<evidence type="ECO:0000256" key="3">
    <source>
        <dbReference type="ARBA" id="ARBA00022692"/>
    </source>
</evidence>
<comment type="subcellular location">
    <subcellularLocation>
        <location evidence="1">Membrane</location>
        <topology evidence="1">Multi-pass membrane protein</topology>
    </subcellularLocation>
</comment>
<keyword evidence="3 6" id="KW-0812">Transmembrane</keyword>
<dbReference type="AlphaFoldDB" id="R8BA97"/>
<dbReference type="InterPro" id="IPR036259">
    <property type="entry name" value="MFS_trans_sf"/>
</dbReference>
<evidence type="ECO:0000256" key="6">
    <source>
        <dbReference type="SAM" id="Phobius"/>
    </source>
</evidence>
<feature type="domain" description="Major facilitator superfamily (MFS) profile" evidence="7">
    <location>
        <begin position="4"/>
        <end position="156"/>
    </location>
</feature>
<dbReference type="PANTHER" id="PTHR48022:SF31">
    <property type="entry name" value="HEXOSE TRANSPORTER"/>
    <property type="match status" value="1"/>
</dbReference>
<dbReference type="PANTHER" id="PTHR48022">
    <property type="entry name" value="PLASTIDIC GLUCOSE TRANSPORTER 4"/>
    <property type="match status" value="1"/>
</dbReference>
<gene>
    <name evidence="8" type="ORF">UCRPA7_8286</name>
</gene>
<dbReference type="PROSITE" id="PS50850">
    <property type="entry name" value="MFS"/>
    <property type="match status" value="1"/>
</dbReference>
<dbReference type="GeneID" id="19329123"/>
<dbReference type="InterPro" id="IPR005828">
    <property type="entry name" value="MFS_sugar_transport-like"/>
</dbReference>
<evidence type="ECO:0000256" key="2">
    <source>
        <dbReference type="ARBA" id="ARBA00010992"/>
    </source>
</evidence>
<dbReference type="HOGENOM" id="CLU_1687957_0_0_1"/>
<comment type="similarity">
    <text evidence="2">Belongs to the major facilitator superfamily. Sugar transporter (TC 2.A.1.1) family.</text>
</comment>
<feature type="transmembrane region" description="Helical" evidence="6">
    <location>
        <begin position="42"/>
        <end position="60"/>
    </location>
</feature>
<dbReference type="PROSITE" id="PS00217">
    <property type="entry name" value="SUGAR_TRANSPORT_2"/>
    <property type="match status" value="1"/>
</dbReference>
<dbReference type="SUPFAM" id="SSF103473">
    <property type="entry name" value="MFS general substrate transporter"/>
    <property type="match status" value="1"/>
</dbReference>
<evidence type="ECO:0000256" key="5">
    <source>
        <dbReference type="ARBA" id="ARBA00023136"/>
    </source>
</evidence>
<dbReference type="GO" id="GO:0005351">
    <property type="term" value="F:carbohydrate:proton symporter activity"/>
    <property type="evidence" value="ECO:0007669"/>
    <property type="project" value="TreeGrafter"/>
</dbReference>
<dbReference type="KEGG" id="tmn:UCRPA7_8286"/>
<dbReference type="eggNOG" id="KOG0254">
    <property type="taxonomic scope" value="Eukaryota"/>
</dbReference>
<evidence type="ECO:0000313" key="9">
    <source>
        <dbReference type="Proteomes" id="UP000014074"/>
    </source>
</evidence>
<sequence length="156" mass="17264">MDSYPPLVVLEHSINRYDSSMMSGLNILPSYTDYFDLNTTTLALQSSIAWAGCAVAGLGYGKLTDWLGRKKAMWISALITLIGIIIQATSQNIAMFVVARFIVGVGNGATFLCGPIYLAEIFPLKWRGIGLGIFMDFYYVGKEHIAPIWDRNCLEI</sequence>
<feature type="transmembrane region" description="Helical" evidence="6">
    <location>
        <begin position="96"/>
        <end position="118"/>
    </location>
</feature>
<dbReference type="Proteomes" id="UP000014074">
    <property type="component" value="Unassembled WGS sequence"/>
</dbReference>
<feature type="transmembrane region" description="Helical" evidence="6">
    <location>
        <begin position="72"/>
        <end position="90"/>
    </location>
</feature>
<keyword evidence="4 6" id="KW-1133">Transmembrane helix</keyword>
<reference evidence="9" key="1">
    <citation type="journal article" date="2013" name="Genome Announc.">
        <title>Draft genome sequence of the ascomycete Phaeoacremonium aleophilum strain UCR-PA7, a causal agent of the esca disease complex in grapevines.</title>
        <authorList>
            <person name="Blanco-Ulate B."/>
            <person name="Rolshausen P."/>
            <person name="Cantu D."/>
        </authorList>
    </citation>
    <scope>NUCLEOTIDE SEQUENCE [LARGE SCALE GENOMIC DNA]</scope>
    <source>
        <strain evidence="9">UCR-PA7</strain>
    </source>
</reference>
<evidence type="ECO:0000313" key="8">
    <source>
        <dbReference type="EMBL" id="EON96211.1"/>
    </source>
</evidence>
<organism evidence="8 9">
    <name type="scientific">Phaeoacremonium minimum (strain UCR-PA7)</name>
    <name type="common">Esca disease fungus</name>
    <name type="synonym">Togninia minima</name>
    <dbReference type="NCBI Taxonomy" id="1286976"/>
    <lineage>
        <taxon>Eukaryota</taxon>
        <taxon>Fungi</taxon>
        <taxon>Dikarya</taxon>
        <taxon>Ascomycota</taxon>
        <taxon>Pezizomycotina</taxon>
        <taxon>Sordariomycetes</taxon>
        <taxon>Sordariomycetidae</taxon>
        <taxon>Togniniales</taxon>
        <taxon>Togniniaceae</taxon>
        <taxon>Phaeoacremonium</taxon>
    </lineage>
</organism>
<dbReference type="Gene3D" id="1.20.1250.20">
    <property type="entry name" value="MFS general substrate transporter like domains"/>
    <property type="match status" value="1"/>
</dbReference>
<evidence type="ECO:0000256" key="4">
    <source>
        <dbReference type="ARBA" id="ARBA00022989"/>
    </source>
</evidence>
<keyword evidence="9" id="KW-1185">Reference proteome</keyword>
<dbReference type="OrthoDB" id="4540492at2759"/>
<accession>R8BA97</accession>
<evidence type="ECO:0000256" key="1">
    <source>
        <dbReference type="ARBA" id="ARBA00004141"/>
    </source>
</evidence>
<dbReference type="EMBL" id="KB933351">
    <property type="protein sequence ID" value="EON96211.1"/>
    <property type="molecule type" value="Genomic_DNA"/>
</dbReference>
<name>R8BA97_PHAM7</name>
<dbReference type="InterPro" id="IPR020846">
    <property type="entry name" value="MFS_dom"/>
</dbReference>
<evidence type="ECO:0000259" key="7">
    <source>
        <dbReference type="PROSITE" id="PS50850"/>
    </source>
</evidence>
<dbReference type="RefSeq" id="XP_007918994.1">
    <property type="nucleotide sequence ID" value="XM_007920803.1"/>
</dbReference>
<dbReference type="GO" id="GO:0016020">
    <property type="term" value="C:membrane"/>
    <property type="evidence" value="ECO:0007669"/>
    <property type="project" value="UniProtKB-SubCell"/>
</dbReference>
<keyword evidence="5 6" id="KW-0472">Membrane</keyword>
<protein>
    <submittedName>
        <fullName evidence="8">Putative hexose transporter protein</fullName>
    </submittedName>
</protein>
<proteinExistence type="inferred from homology"/>
<dbReference type="Pfam" id="PF00083">
    <property type="entry name" value="Sugar_tr"/>
    <property type="match status" value="1"/>
</dbReference>